<comment type="catalytic activity">
    <reaction evidence="12">
        <text>ATP + H2O = ADP + phosphate + H(+)</text>
        <dbReference type="Rhea" id="RHEA:13065"/>
        <dbReference type="ChEBI" id="CHEBI:15377"/>
        <dbReference type="ChEBI" id="CHEBI:15378"/>
        <dbReference type="ChEBI" id="CHEBI:30616"/>
        <dbReference type="ChEBI" id="CHEBI:43474"/>
        <dbReference type="ChEBI" id="CHEBI:456216"/>
        <dbReference type="EC" id="5.6.2.4"/>
    </reaction>
</comment>
<dbReference type="PANTHER" id="PTHR30580:SF0">
    <property type="entry name" value="PRIMOSOMAL PROTEIN N"/>
    <property type="match status" value="1"/>
</dbReference>
<evidence type="ECO:0000256" key="1">
    <source>
        <dbReference type="ARBA" id="ARBA00022515"/>
    </source>
</evidence>
<feature type="domain" description="Helicase ATP-binding" evidence="13">
    <location>
        <begin position="211"/>
        <end position="378"/>
    </location>
</feature>
<dbReference type="Pfam" id="PF00270">
    <property type="entry name" value="DEAD"/>
    <property type="match status" value="1"/>
</dbReference>
<dbReference type="AlphaFoldDB" id="A0A381U0K9"/>
<organism evidence="15">
    <name type="scientific">marine metagenome</name>
    <dbReference type="NCBI Taxonomy" id="408172"/>
    <lineage>
        <taxon>unclassified sequences</taxon>
        <taxon>metagenomes</taxon>
        <taxon>ecological metagenomes</taxon>
    </lineage>
</organism>
<keyword evidence="7" id="KW-0862">Zinc</keyword>
<evidence type="ECO:0000259" key="13">
    <source>
        <dbReference type="PROSITE" id="PS51192"/>
    </source>
</evidence>
<dbReference type="InterPro" id="IPR005259">
    <property type="entry name" value="PriA"/>
</dbReference>
<keyword evidence="8" id="KW-0067">ATP-binding</keyword>
<dbReference type="InterPro" id="IPR041236">
    <property type="entry name" value="PriA_C"/>
</dbReference>
<reference evidence="15" key="1">
    <citation type="submission" date="2018-05" db="EMBL/GenBank/DDBJ databases">
        <authorList>
            <person name="Lanie J.A."/>
            <person name="Ng W.-L."/>
            <person name="Kazmierczak K.M."/>
            <person name="Andrzejewski T.M."/>
            <person name="Davidsen T.M."/>
            <person name="Wayne K.J."/>
            <person name="Tettelin H."/>
            <person name="Glass J.I."/>
            <person name="Rusch D."/>
            <person name="Podicherti R."/>
            <person name="Tsui H.-C.T."/>
            <person name="Winkler M.E."/>
        </authorList>
    </citation>
    <scope>NUCLEOTIDE SEQUENCE</scope>
</reference>
<dbReference type="SMART" id="SM00487">
    <property type="entry name" value="DEXDc"/>
    <property type="match status" value="1"/>
</dbReference>
<evidence type="ECO:0000256" key="11">
    <source>
        <dbReference type="ARBA" id="ARBA00034808"/>
    </source>
</evidence>
<dbReference type="HAMAP" id="MF_00983">
    <property type="entry name" value="PriA"/>
    <property type="match status" value="1"/>
</dbReference>
<dbReference type="Pfam" id="PF18074">
    <property type="entry name" value="PriA_C"/>
    <property type="match status" value="1"/>
</dbReference>
<keyword evidence="5" id="KW-0378">Hydrolase</keyword>
<dbReference type="InterPro" id="IPR011545">
    <property type="entry name" value="DEAD/DEAH_box_helicase_dom"/>
</dbReference>
<keyword evidence="6" id="KW-0347">Helicase</keyword>
<keyword evidence="9" id="KW-0238">DNA-binding</keyword>
<dbReference type="GO" id="GO:0043138">
    <property type="term" value="F:3'-5' DNA helicase activity"/>
    <property type="evidence" value="ECO:0007669"/>
    <property type="project" value="UniProtKB-EC"/>
</dbReference>
<keyword evidence="10" id="KW-0413">Isomerase</keyword>
<dbReference type="SMART" id="SM00490">
    <property type="entry name" value="HELICc"/>
    <property type="match status" value="1"/>
</dbReference>
<keyword evidence="3" id="KW-0479">Metal-binding</keyword>
<evidence type="ECO:0000256" key="3">
    <source>
        <dbReference type="ARBA" id="ARBA00022723"/>
    </source>
</evidence>
<dbReference type="CDD" id="cd17929">
    <property type="entry name" value="DEXHc_priA"/>
    <property type="match status" value="1"/>
</dbReference>
<dbReference type="GO" id="GO:0003677">
    <property type="term" value="F:DNA binding"/>
    <property type="evidence" value="ECO:0007669"/>
    <property type="project" value="UniProtKB-KW"/>
</dbReference>
<name>A0A381U0K9_9ZZZZ</name>
<dbReference type="GO" id="GO:1990077">
    <property type="term" value="C:primosome complex"/>
    <property type="evidence" value="ECO:0007669"/>
    <property type="project" value="UniProtKB-KW"/>
</dbReference>
<dbReference type="GO" id="GO:0005524">
    <property type="term" value="F:ATP binding"/>
    <property type="evidence" value="ECO:0007669"/>
    <property type="project" value="UniProtKB-KW"/>
</dbReference>
<dbReference type="GO" id="GO:0006302">
    <property type="term" value="P:double-strand break repair"/>
    <property type="evidence" value="ECO:0007669"/>
    <property type="project" value="InterPro"/>
</dbReference>
<evidence type="ECO:0000256" key="4">
    <source>
        <dbReference type="ARBA" id="ARBA00022741"/>
    </source>
</evidence>
<evidence type="ECO:0000256" key="10">
    <source>
        <dbReference type="ARBA" id="ARBA00023235"/>
    </source>
</evidence>
<evidence type="ECO:0000256" key="8">
    <source>
        <dbReference type="ARBA" id="ARBA00022840"/>
    </source>
</evidence>
<evidence type="ECO:0000313" key="15">
    <source>
        <dbReference type="EMBL" id="SVA21649.1"/>
    </source>
</evidence>
<evidence type="ECO:0000256" key="7">
    <source>
        <dbReference type="ARBA" id="ARBA00022833"/>
    </source>
</evidence>
<dbReference type="GO" id="GO:0006270">
    <property type="term" value="P:DNA replication initiation"/>
    <property type="evidence" value="ECO:0007669"/>
    <property type="project" value="TreeGrafter"/>
</dbReference>
<dbReference type="GO" id="GO:0016787">
    <property type="term" value="F:hydrolase activity"/>
    <property type="evidence" value="ECO:0007669"/>
    <property type="project" value="UniProtKB-KW"/>
</dbReference>
<accession>A0A381U0K9</accession>
<keyword evidence="1" id="KW-0639">Primosome</keyword>
<dbReference type="InterPro" id="IPR014001">
    <property type="entry name" value="Helicase_ATP-bd"/>
</dbReference>
<feature type="domain" description="Helicase C-terminal" evidence="14">
    <location>
        <begin position="475"/>
        <end position="635"/>
    </location>
</feature>
<dbReference type="GO" id="GO:0006269">
    <property type="term" value="P:DNA replication, synthesis of primer"/>
    <property type="evidence" value="ECO:0007669"/>
    <property type="project" value="UniProtKB-KW"/>
</dbReference>
<gene>
    <name evidence="15" type="ORF">METZ01_LOCUS74503</name>
</gene>
<dbReference type="SUPFAM" id="SSF52540">
    <property type="entry name" value="P-loop containing nucleoside triphosphate hydrolases"/>
    <property type="match status" value="2"/>
</dbReference>
<dbReference type="GO" id="GO:0006310">
    <property type="term" value="P:DNA recombination"/>
    <property type="evidence" value="ECO:0007669"/>
    <property type="project" value="InterPro"/>
</dbReference>
<dbReference type="Pfam" id="PF17764">
    <property type="entry name" value="PriA_3primeBD"/>
    <property type="match status" value="1"/>
</dbReference>
<dbReference type="InterPro" id="IPR040498">
    <property type="entry name" value="PriA_CRR"/>
</dbReference>
<dbReference type="InterPro" id="IPR001650">
    <property type="entry name" value="Helicase_C-like"/>
</dbReference>
<evidence type="ECO:0000256" key="6">
    <source>
        <dbReference type="ARBA" id="ARBA00022806"/>
    </source>
</evidence>
<dbReference type="PANTHER" id="PTHR30580">
    <property type="entry name" value="PRIMOSOMAL PROTEIN N"/>
    <property type="match status" value="1"/>
</dbReference>
<protein>
    <recommendedName>
        <fullName evidence="11">DNA 3'-5' helicase</fullName>
        <ecNumber evidence="11">5.6.2.4</ecNumber>
    </recommendedName>
</protein>
<evidence type="ECO:0000256" key="5">
    <source>
        <dbReference type="ARBA" id="ARBA00022801"/>
    </source>
</evidence>
<dbReference type="InterPro" id="IPR027417">
    <property type="entry name" value="P-loop_NTPase"/>
</dbReference>
<evidence type="ECO:0000256" key="9">
    <source>
        <dbReference type="ARBA" id="ARBA00023125"/>
    </source>
</evidence>
<dbReference type="Gene3D" id="3.40.1440.60">
    <property type="entry name" value="PriA, 3(prime) DNA-binding domain"/>
    <property type="match status" value="1"/>
</dbReference>
<dbReference type="InterPro" id="IPR042115">
    <property type="entry name" value="PriA_3primeBD_sf"/>
</dbReference>
<evidence type="ECO:0000256" key="12">
    <source>
        <dbReference type="ARBA" id="ARBA00048988"/>
    </source>
</evidence>
<evidence type="ECO:0000256" key="2">
    <source>
        <dbReference type="ARBA" id="ARBA00022705"/>
    </source>
</evidence>
<sequence>MTMYADIAFPISSYQVFTYLIPEKLRNSIKIGIRVKAPFQKRSVYGVVVGVSDTTDYKKRIRSIDSLVDNELVLDKYLWILLEWVSDYYFTPLGQVAQTALPARLSLRYKPPSRIMVSFRKNPDIALTNAPVQERVLRYLQQNKGPVKLSVLKDITPHPSSVCKALLNKSLITWDKHDLLPDVTGFTFPPIHKKVKFTKEQILVLESLRQGLESKKFIPFLLHGVTSSGKTEIYIDIVRQTLESGRSAIILLPEIALTPQIAGRFRAVFGDTVALWHSKLTHATRAWTWKKICAGEFRVVIGARSAIFAPLKNLGLVVVDEEQEHSYKQDTNNPRYHARDVALMRGKIHKIPVLLASATPSLESYYNHIQSKFKYLRLTKRYGGAKYPQVHIVDMDQEQEESGKTGQILSGFLLDKIEERLQKKEQIILMQNRRGYSPIIRCGDCGVLETCPDCNVPMAYHRTGPALKCHYCGHSIDRIPANCRSCNSINIRMFGTGTQKIETIIGETFSNASFERLDMDTSRTATAITSAIRSFGSGDVDILIGTQMISKGLDFENVTLVGIINADTGMFLPDFRSGERLFQLIYQTAGRAGRRKKSGEVVIQTYNYDNQVIKYASSLDLKKYYNIILNERNDLNYPPFSWMAKLEISGTSKNKLQLVANKIRDNLKTPYTGLEILGPVDCYYERLRNRFRMQIVLKSYKTADSNGRKLHNYIKKNFPDGNYLINSGVKIIIDINPVSLL</sequence>
<evidence type="ECO:0000259" key="14">
    <source>
        <dbReference type="PROSITE" id="PS51194"/>
    </source>
</evidence>
<dbReference type="Pfam" id="PF18319">
    <property type="entry name" value="Zn_ribbon_PriA"/>
    <property type="match status" value="1"/>
</dbReference>
<dbReference type="Pfam" id="PF00271">
    <property type="entry name" value="Helicase_C"/>
    <property type="match status" value="1"/>
</dbReference>
<keyword evidence="2" id="KW-0235">DNA replication</keyword>
<dbReference type="PROSITE" id="PS51192">
    <property type="entry name" value="HELICASE_ATP_BIND_1"/>
    <property type="match status" value="1"/>
</dbReference>
<proteinExistence type="inferred from homology"/>
<dbReference type="EC" id="5.6.2.4" evidence="11"/>
<dbReference type="GO" id="GO:0046872">
    <property type="term" value="F:metal ion binding"/>
    <property type="evidence" value="ECO:0007669"/>
    <property type="project" value="UniProtKB-KW"/>
</dbReference>
<dbReference type="FunFam" id="3.40.50.300:FF:000489">
    <property type="entry name" value="Primosome assembly protein PriA"/>
    <property type="match status" value="1"/>
</dbReference>
<dbReference type="InterPro" id="IPR041222">
    <property type="entry name" value="PriA_3primeBD"/>
</dbReference>
<dbReference type="EMBL" id="UINC01005489">
    <property type="protein sequence ID" value="SVA21649.1"/>
    <property type="molecule type" value="Genomic_DNA"/>
</dbReference>
<dbReference type="NCBIfam" id="TIGR00595">
    <property type="entry name" value="priA"/>
    <property type="match status" value="1"/>
</dbReference>
<dbReference type="PROSITE" id="PS51194">
    <property type="entry name" value="HELICASE_CTER"/>
    <property type="match status" value="1"/>
</dbReference>
<dbReference type="FunFam" id="3.40.1440.60:FF:000001">
    <property type="entry name" value="Primosomal protein N"/>
    <property type="match status" value="1"/>
</dbReference>
<keyword evidence="4" id="KW-0547">Nucleotide-binding</keyword>
<dbReference type="Gene3D" id="3.40.50.300">
    <property type="entry name" value="P-loop containing nucleotide triphosphate hydrolases"/>
    <property type="match status" value="2"/>
</dbReference>